<evidence type="ECO:0000256" key="9">
    <source>
        <dbReference type="ARBA" id="ARBA00023237"/>
    </source>
</evidence>
<dbReference type="CDD" id="cd01347">
    <property type="entry name" value="ligand_gated_channel"/>
    <property type="match status" value="1"/>
</dbReference>
<feature type="signal peptide" evidence="12">
    <location>
        <begin position="1"/>
        <end position="22"/>
    </location>
</feature>
<comment type="similarity">
    <text evidence="10 11">Belongs to the TonB-dependent receptor family.</text>
</comment>
<evidence type="ECO:0000256" key="8">
    <source>
        <dbReference type="ARBA" id="ARBA00023136"/>
    </source>
</evidence>
<keyword evidence="6" id="KW-0406">Ion transport</keyword>
<evidence type="ECO:0000313" key="16">
    <source>
        <dbReference type="Proteomes" id="UP000199585"/>
    </source>
</evidence>
<feature type="domain" description="TonB-dependent receptor plug" evidence="14">
    <location>
        <begin position="54"/>
        <end position="163"/>
    </location>
</feature>
<dbReference type="InterPro" id="IPR012910">
    <property type="entry name" value="Plug_dom"/>
</dbReference>
<gene>
    <name evidence="15" type="ORF">SAMN04488003_12725</name>
</gene>
<keyword evidence="8 10" id="KW-0472">Membrane</keyword>
<evidence type="ECO:0000313" key="15">
    <source>
        <dbReference type="EMBL" id="SEN70497.1"/>
    </source>
</evidence>
<accession>A0A1H8IR65</accession>
<keyword evidence="2 10" id="KW-0813">Transport</keyword>
<dbReference type="Gene3D" id="2.170.130.10">
    <property type="entry name" value="TonB-dependent receptor, plug domain"/>
    <property type="match status" value="1"/>
</dbReference>
<dbReference type="Gene3D" id="2.40.170.20">
    <property type="entry name" value="TonB-dependent receptor, beta-barrel domain"/>
    <property type="match status" value="1"/>
</dbReference>
<dbReference type="STRING" id="245187.SAMN04488003_12725"/>
<protein>
    <submittedName>
        <fullName evidence="15">Outer membrane receptor for ferrienterochelin and colicins</fullName>
    </submittedName>
</protein>
<evidence type="ECO:0000256" key="5">
    <source>
        <dbReference type="ARBA" id="ARBA00022729"/>
    </source>
</evidence>
<evidence type="ECO:0000256" key="1">
    <source>
        <dbReference type="ARBA" id="ARBA00004571"/>
    </source>
</evidence>
<dbReference type="Pfam" id="PF07715">
    <property type="entry name" value="Plug"/>
    <property type="match status" value="1"/>
</dbReference>
<evidence type="ECO:0000256" key="10">
    <source>
        <dbReference type="PROSITE-ProRule" id="PRU01360"/>
    </source>
</evidence>
<dbReference type="OrthoDB" id="9796221at2"/>
<feature type="chain" id="PRO_5011686029" evidence="12">
    <location>
        <begin position="23"/>
        <end position="700"/>
    </location>
</feature>
<evidence type="ECO:0000256" key="12">
    <source>
        <dbReference type="SAM" id="SignalP"/>
    </source>
</evidence>
<evidence type="ECO:0000259" key="14">
    <source>
        <dbReference type="Pfam" id="PF07715"/>
    </source>
</evidence>
<evidence type="ECO:0000256" key="6">
    <source>
        <dbReference type="ARBA" id="ARBA00023065"/>
    </source>
</evidence>
<feature type="domain" description="TonB-dependent receptor-like beta-barrel" evidence="13">
    <location>
        <begin position="279"/>
        <end position="672"/>
    </location>
</feature>
<comment type="subcellular location">
    <subcellularLocation>
        <location evidence="1 10">Cell outer membrane</location>
        <topology evidence="1 10">Multi-pass membrane protein</topology>
    </subcellularLocation>
</comment>
<dbReference type="AlphaFoldDB" id="A0A1H8IR65"/>
<evidence type="ECO:0000256" key="4">
    <source>
        <dbReference type="ARBA" id="ARBA00022692"/>
    </source>
</evidence>
<keyword evidence="5 12" id="KW-0732">Signal</keyword>
<organism evidence="15 16">
    <name type="scientific">Loktanella fryxellensis</name>
    <dbReference type="NCBI Taxonomy" id="245187"/>
    <lineage>
        <taxon>Bacteria</taxon>
        <taxon>Pseudomonadati</taxon>
        <taxon>Pseudomonadota</taxon>
        <taxon>Alphaproteobacteria</taxon>
        <taxon>Rhodobacterales</taxon>
        <taxon>Roseobacteraceae</taxon>
        <taxon>Loktanella</taxon>
    </lineage>
</organism>
<keyword evidence="15" id="KW-0675">Receptor</keyword>
<dbReference type="InterPro" id="IPR039426">
    <property type="entry name" value="TonB-dep_rcpt-like"/>
</dbReference>
<dbReference type="PROSITE" id="PS52016">
    <property type="entry name" value="TONB_DEPENDENT_REC_3"/>
    <property type="match status" value="1"/>
</dbReference>
<dbReference type="EMBL" id="FOCI01000027">
    <property type="protein sequence ID" value="SEN70497.1"/>
    <property type="molecule type" value="Genomic_DNA"/>
</dbReference>
<evidence type="ECO:0000259" key="13">
    <source>
        <dbReference type="Pfam" id="PF00593"/>
    </source>
</evidence>
<keyword evidence="4 10" id="KW-0812">Transmembrane</keyword>
<evidence type="ECO:0000256" key="3">
    <source>
        <dbReference type="ARBA" id="ARBA00022452"/>
    </source>
</evidence>
<sequence>MAFQALSHKAGLAAGCAAMALALPTAGRTQDTVPAESFALGTIVVTASGFEQTVADAPASVSVITRDDLETGAFRDLGYALKEVQGVATTGVANEQDIQIRGLPGSYTLILVDGRRQGTRESRPNGSAGSEQSFIPPVSAIERIEVVRGPMSSLYGSDAMGGVINIITRDADSVWRGSVTLDSTLQGDDAYGDTQQAAFYLSGPLVQDRLSLQVWGRALRRAEDTATGGIDGARDGSLAARLTYALTSDQELYLEAGRTRLQSLQSPGLTLAEGDAESRRDNDRDHVALGHAATFGRVTTDISLQIEEGRRTTFGRDADTGALVADDRVPEIRNTVLDGKMTVPFTLRGTHTLVTGFQFNRATLTDQGHLPIDQTLRVDQFAVFAEDEWQVTDSLALTGGLRVDEHETYGTHLSPRLYAVWQPTDGLTVKGGVSTGFKAPGLRQVAPDYYMPTQRGAGLIAANPDLRPEQSTSYELGMIWDNRSDLVVSATAFQTEFRDKISNMNTGQLVDPVTGAITDPLGDAACDATALSDYPGTSCLWQSFNIDDAVVRGLELAATWEATPDLRIRGSYTYTDSEQRSGDFAGFPLQRTPRDRVSLRGDWDTPADGVAVWAAATYHGKELNSGARIGDAGTPVTIDGQEGRSYDPYTLVDLGASWDVSESVSLNGAVYNAFDAAVTQDDSNTVIEGRRLWVSLTTRF</sequence>
<evidence type="ECO:0000256" key="2">
    <source>
        <dbReference type="ARBA" id="ARBA00022448"/>
    </source>
</evidence>
<dbReference type="Proteomes" id="UP000199585">
    <property type="component" value="Unassembled WGS sequence"/>
</dbReference>
<dbReference type="SUPFAM" id="SSF56935">
    <property type="entry name" value="Porins"/>
    <property type="match status" value="1"/>
</dbReference>
<dbReference type="PANTHER" id="PTHR30069">
    <property type="entry name" value="TONB-DEPENDENT OUTER MEMBRANE RECEPTOR"/>
    <property type="match status" value="1"/>
</dbReference>
<dbReference type="Pfam" id="PF00593">
    <property type="entry name" value="TonB_dep_Rec_b-barrel"/>
    <property type="match status" value="1"/>
</dbReference>
<dbReference type="InterPro" id="IPR037066">
    <property type="entry name" value="Plug_dom_sf"/>
</dbReference>
<dbReference type="GO" id="GO:0009279">
    <property type="term" value="C:cell outer membrane"/>
    <property type="evidence" value="ECO:0007669"/>
    <property type="project" value="UniProtKB-SubCell"/>
</dbReference>
<name>A0A1H8IR65_9RHOB</name>
<dbReference type="InterPro" id="IPR000531">
    <property type="entry name" value="Beta-barrel_TonB"/>
</dbReference>
<keyword evidence="3 10" id="KW-1134">Transmembrane beta strand</keyword>
<dbReference type="PANTHER" id="PTHR30069:SF53">
    <property type="entry name" value="COLICIN I RECEPTOR-RELATED"/>
    <property type="match status" value="1"/>
</dbReference>
<dbReference type="GO" id="GO:0044718">
    <property type="term" value="P:siderophore transmembrane transport"/>
    <property type="evidence" value="ECO:0007669"/>
    <property type="project" value="TreeGrafter"/>
</dbReference>
<dbReference type="GO" id="GO:0015344">
    <property type="term" value="F:siderophore uptake transmembrane transporter activity"/>
    <property type="evidence" value="ECO:0007669"/>
    <property type="project" value="TreeGrafter"/>
</dbReference>
<keyword evidence="7 11" id="KW-0798">TonB box</keyword>
<evidence type="ECO:0000256" key="7">
    <source>
        <dbReference type="ARBA" id="ARBA00023077"/>
    </source>
</evidence>
<reference evidence="15 16" key="1">
    <citation type="submission" date="2016-10" db="EMBL/GenBank/DDBJ databases">
        <authorList>
            <person name="de Groot N.N."/>
        </authorList>
    </citation>
    <scope>NUCLEOTIDE SEQUENCE [LARGE SCALE GENOMIC DNA]</scope>
    <source>
        <strain evidence="15 16">DSM 16213</strain>
    </source>
</reference>
<proteinExistence type="inferred from homology"/>
<dbReference type="InterPro" id="IPR036942">
    <property type="entry name" value="Beta-barrel_TonB_sf"/>
</dbReference>
<evidence type="ECO:0000256" key="11">
    <source>
        <dbReference type="RuleBase" id="RU003357"/>
    </source>
</evidence>
<keyword evidence="9 10" id="KW-0998">Cell outer membrane</keyword>
<keyword evidence="16" id="KW-1185">Reference proteome</keyword>